<keyword evidence="10" id="KW-1015">Disulfide bond</keyword>
<dbReference type="PANTHER" id="PTHR12151">
    <property type="entry name" value="ELECTRON TRANSPORT PROTIN SCO1/SENC FAMILY MEMBER"/>
    <property type="match status" value="1"/>
</dbReference>
<dbReference type="AlphaFoldDB" id="E9H4E8"/>
<dbReference type="InterPro" id="IPR017276">
    <property type="entry name" value="Synth_of_cyt-c-oxidase_Sco1/2"/>
</dbReference>
<dbReference type="GO" id="GO:0005743">
    <property type="term" value="C:mitochondrial inner membrane"/>
    <property type="evidence" value="ECO:0007669"/>
    <property type="project" value="UniProtKB-SubCell"/>
</dbReference>
<dbReference type="CDD" id="cd02968">
    <property type="entry name" value="SCO"/>
    <property type="match status" value="1"/>
</dbReference>
<keyword evidence="7" id="KW-0472">Membrane</keyword>
<feature type="disulfide bond" description="Redox-active" evidence="10">
    <location>
        <begin position="141"/>
        <end position="145"/>
    </location>
</feature>
<dbReference type="PhylomeDB" id="E9H4E8"/>
<dbReference type="InterPro" id="IPR003782">
    <property type="entry name" value="SCO1/SenC"/>
</dbReference>
<evidence type="ECO:0000256" key="1">
    <source>
        <dbReference type="ARBA" id="ARBA00004273"/>
    </source>
</evidence>
<dbReference type="GO" id="GO:0005507">
    <property type="term" value="F:copper ion binding"/>
    <property type="evidence" value="ECO:0007669"/>
    <property type="project" value="InterPro"/>
</dbReference>
<feature type="binding site" evidence="9">
    <location>
        <position position="232"/>
    </location>
    <ligand>
        <name>Cu cation</name>
        <dbReference type="ChEBI" id="CHEBI:23378"/>
    </ligand>
</feature>
<comment type="function">
    <text evidence="8">Copper metallochaperone essential for the synthesis and maturation of cytochrome c oxidase subunit II (MT-CO2/COX2) by facilitating the incorporation of copper into the Cu(A) site of MT-CO2/COX2.</text>
</comment>
<keyword evidence="12" id="KW-1185">Reference proteome</keyword>
<dbReference type="FunCoup" id="E9H4E8">
    <property type="interactions" value="1559"/>
</dbReference>
<evidence type="ECO:0000256" key="6">
    <source>
        <dbReference type="ARBA" id="ARBA00023128"/>
    </source>
</evidence>
<comment type="subunit">
    <text evidence="8">Homodimer.</text>
</comment>
<keyword evidence="4 8" id="KW-0999">Mitochondrion inner membrane</keyword>
<evidence type="ECO:0000256" key="2">
    <source>
        <dbReference type="ARBA" id="ARBA00010996"/>
    </source>
</evidence>
<name>E9H4E8_DAPPU</name>
<evidence type="ECO:0000313" key="11">
    <source>
        <dbReference type="EMBL" id="EFX73415.1"/>
    </source>
</evidence>
<reference evidence="11 12" key="1">
    <citation type="journal article" date="2011" name="Science">
        <title>The ecoresponsive genome of Daphnia pulex.</title>
        <authorList>
            <person name="Colbourne J.K."/>
            <person name="Pfrender M.E."/>
            <person name="Gilbert D."/>
            <person name="Thomas W.K."/>
            <person name="Tucker A."/>
            <person name="Oakley T.H."/>
            <person name="Tokishita S."/>
            <person name="Aerts A."/>
            <person name="Arnold G.J."/>
            <person name="Basu M.K."/>
            <person name="Bauer D.J."/>
            <person name="Caceres C.E."/>
            <person name="Carmel L."/>
            <person name="Casola C."/>
            <person name="Choi J.H."/>
            <person name="Detter J.C."/>
            <person name="Dong Q."/>
            <person name="Dusheyko S."/>
            <person name="Eads B.D."/>
            <person name="Frohlich T."/>
            <person name="Geiler-Samerotte K.A."/>
            <person name="Gerlach D."/>
            <person name="Hatcher P."/>
            <person name="Jogdeo S."/>
            <person name="Krijgsveld J."/>
            <person name="Kriventseva E.V."/>
            <person name="Kultz D."/>
            <person name="Laforsch C."/>
            <person name="Lindquist E."/>
            <person name="Lopez J."/>
            <person name="Manak J.R."/>
            <person name="Muller J."/>
            <person name="Pangilinan J."/>
            <person name="Patwardhan R.P."/>
            <person name="Pitluck S."/>
            <person name="Pritham E.J."/>
            <person name="Rechtsteiner A."/>
            <person name="Rho M."/>
            <person name="Rogozin I.B."/>
            <person name="Sakarya O."/>
            <person name="Salamov A."/>
            <person name="Schaack S."/>
            <person name="Shapiro H."/>
            <person name="Shiga Y."/>
            <person name="Skalitzky C."/>
            <person name="Smith Z."/>
            <person name="Souvorov A."/>
            <person name="Sung W."/>
            <person name="Tang Z."/>
            <person name="Tsuchiya D."/>
            <person name="Tu H."/>
            <person name="Vos H."/>
            <person name="Wang M."/>
            <person name="Wolf Y.I."/>
            <person name="Yamagata H."/>
            <person name="Yamada T."/>
            <person name="Ye Y."/>
            <person name="Shaw J.R."/>
            <person name="Andrews J."/>
            <person name="Crease T.J."/>
            <person name="Tang H."/>
            <person name="Lucas S.M."/>
            <person name="Robertson H.M."/>
            <person name="Bork P."/>
            <person name="Koonin E.V."/>
            <person name="Zdobnov E.M."/>
            <person name="Grigoriev I.V."/>
            <person name="Lynch M."/>
            <person name="Boore J.L."/>
        </authorList>
    </citation>
    <scope>NUCLEOTIDE SEQUENCE [LARGE SCALE GENOMIC DNA]</scope>
</reference>
<dbReference type="Pfam" id="PF02630">
    <property type="entry name" value="SCO1-SenC"/>
    <property type="match status" value="1"/>
</dbReference>
<dbReference type="PIRSF" id="PIRSF037736">
    <property type="entry name" value="SCO1"/>
    <property type="match status" value="1"/>
</dbReference>
<dbReference type="PANTHER" id="PTHR12151:SF5">
    <property type="entry name" value="AT19154P"/>
    <property type="match status" value="1"/>
</dbReference>
<dbReference type="HOGENOM" id="CLU_050131_0_3_1"/>
<dbReference type="Proteomes" id="UP000000305">
    <property type="component" value="Unassembled WGS sequence"/>
</dbReference>
<dbReference type="GO" id="GO:0016531">
    <property type="term" value="F:copper chaperone activity"/>
    <property type="evidence" value="ECO:0007669"/>
    <property type="project" value="InterPro"/>
</dbReference>
<proteinExistence type="inferred from homology"/>
<accession>E9H4E8</accession>
<gene>
    <name evidence="11" type="ORF">DAPPUDRAFT_307706</name>
</gene>
<evidence type="ECO:0000256" key="5">
    <source>
        <dbReference type="ARBA" id="ARBA00023008"/>
    </source>
</evidence>
<keyword evidence="6 8" id="KW-0496">Mitochondrion</keyword>
<keyword evidence="3 8" id="KW-0479">Metal-binding</keyword>
<dbReference type="GO" id="GO:0033617">
    <property type="term" value="P:mitochondrial respiratory chain complex IV assembly"/>
    <property type="evidence" value="ECO:0000318"/>
    <property type="project" value="GO_Central"/>
</dbReference>
<comment type="similarity">
    <text evidence="2 8">Belongs to the SCO1/2 family.</text>
</comment>
<dbReference type="eggNOG" id="KOG2792">
    <property type="taxonomic scope" value="Eukaryota"/>
</dbReference>
<dbReference type="STRING" id="6669.E9H4E8"/>
<evidence type="ECO:0000256" key="3">
    <source>
        <dbReference type="ARBA" id="ARBA00022723"/>
    </source>
</evidence>
<evidence type="ECO:0000256" key="4">
    <source>
        <dbReference type="ARBA" id="ARBA00022792"/>
    </source>
</evidence>
<dbReference type="InterPro" id="IPR036249">
    <property type="entry name" value="Thioredoxin-like_sf"/>
</dbReference>
<dbReference type="OMA" id="CRAFRVY"/>
<dbReference type="EMBL" id="GL732591">
    <property type="protein sequence ID" value="EFX73415.1"/>
    <property type="molecule type" value="Genomic_DNA"/>
</dbReference>
<organism evidence="11 12">
    <name type="scientific">Daphnia pulex</name>
    <name type="common">Water flea</name>
    <dbReference type="NCBI Taxonomy" id="6669"/>
    <lineage>
        <taxon>Eukaryota</taxon>
        <taxon>Metazoa</taxon>
        <taxon>Ecdysozoa</taxon>
        <taxon>Arthropoda</taxon>
        <taxon>Crustacea</taxon>
        <taxon>Branchiopoda</taxon>
        <taxon>Diplostraca</taxon>
        <taxon>Cladocera</taxon>
        <taxon>Anomopoda</taxon>
        <taxon>Daphniidae</taxon>
        <taxon>Daphnia</taxon>
    </lineage>
</organism>
<evidence type="ECO:0000256" key="8">
    <source>
        <dbReference type="PIRNR" id="PIRNR037736"/>
    </source>
</evidence>
<dbReference type="KEGG" id="dpx:DAPPUDRAFT_307706"/>
<dbReference type="FunFam" id="3.40.30.10:FF:000013">
    <property type="entry name" value="Blast:Protein SCO1 homolog, mitochondrial"/>
    <property type="match status" value="1"/>
</dbReference>
<feature type="binding site" evidence="9">
    <location>
        <position position="141"/>
    </location>
    <ligand>
        <name>Cu cation</name>
        <dbReference type="ChEBI" id="CHEBI:23378"/>
    </ligand>
</feature>
<dbReference type="OrthoDB" id="270009at2759"/>
<dbReference type="InParanoid" id="E9H4E8"/>
<evidence type="ECO:0000256" key="10">
    <source>
        <dbReference type="PIRSR" id="PIRSR603782-2"/>
    </source>
</evidence>
<keyword evidence="8" id="KW-0143">Chaperone</keyword>
<feature type="binding site" evidence="9">
    <location>
        <position position="145"/>
    </location>
    <ligand>
        <name>Cu cation</name>
        <dbReference type="ChEBI" id="CHEBI:23378"/>
    </ligand>
</feature>
<dbReference type="Gene3D" id="3.40.30.10">
    <property type="entry name" value="Glutaredoxin"/>
    <property type="match status" value="1"/>
</dbReference>
<dbReference type="GO" id="GO:0006878">
    <property type="term" value="P:intracellular copper ion homeostasis"/>
    <property type="evidence" value="ECO:0007669"/>
    <property type="project" value="UniProtKB-UniRule"/>
</dbReference>
<evidence type="ECO:0000256" key="9">
    <source>
        <dbReference type="PIRSR" id="PIRSR037736-1"/>
    </source>
</evidence>
<evidence type="ECO:0008006" key="13">
    <source>
        <dbReference type="Google" id="ProtNLM"/>
    </source>
</evidence>
<evidence type="ECO:0000256" key="7">
    <source>
        <dbReference type="ARBA" id="ARBA00023136"/>
    </source>
</evidence>
<evidence type="ECO:0000313" key="12">
    <source>
        <dbReference type="Proteomes" id="UP000000305"/>
    </source>
</evidence>
<dbReference type="SUPFAM" id="SSF52833">
    <property type="entry name" value="Thioredoxin-like"/>
    <property type="match status" value="1"/>
</dbReference>
<protein>
    <recommendedName>
        <fullName evidence="13">Thioredoxin domain-containing protein</fullName>
    </recommendedName>
</protein>
<comment type="subcellular location">
    <subcellularLocation>
        <location evidence="1 8">Mitochondrion inner membrane</location>
    </subcellularLocation>
</comment>
<sequence>MFISYSTKFPYCFRLNLCVRKTVNGLHNVIALRFFKNGPGLQSFSNPTSQGLPKKKEVFGKKGPISYKTLLVTAGLSGSLLAFMLYVRKEKEAAIQLERNRALGKAAISGKFNLVDHNGVKKSSDDFLGQWLLVYFGFTHCPDICPDEIEKLVKVVDNLDQMKGVPKVQPLFITVDPDRDSIQSVEKYVKEFSPKLIGLTGNKEQIAEACKNFRVYFSAGPRDQDDDYIVDHTIIVYLINPDGEFVDYYGQNKTSENISAGILLNMSKFDQSKHSFWK</sequence>
<keyword evidence="5 8" id="KW-0186">Copper</keyword>